<evidence type="ECO:0000313" key="8">
    <source>
        <dbReference type="EMBL" id="ANB12963.1"/>
    </source>
</evidence>
<dbReference type="Pfam" id="PF15901">
    <property type="entry name" value="Sortilin_C"/>
    <property type="match status" value="1"/>
</dbReference>
<evidence type="ECO:0000259" key="7">
    <source>
        <dbReference type="SMART" id="SM00602"/>
    </source>
</evidence>
<dbReference type="AlphaFoldDB" id="A0A167DIT0"/>
<name>A0A167DIT0_9ASCO</name>
<dbReference type="SMART" id="SM00602">
    <property type="entry name" value="VPS10"/>
    <property type="match status" value="1"/>
</dbReference>
<feature type="domain" description="VPS10" evidence="7">
    <location>
        <begin position="42"/>
        <end position="675"/>
    </location>
</feature>
<accession>A0A167DIT0</accession>
<evidence type="ECO:0000313" key="9">
    <source>
        <dbReference type="Proteomes" id="UP000189580"/>
    </source>
</evidence>
<dbReference type="PANTHER" id="PTHR12106:SF27">
    <property type="entry name" value="SORTILIN-RELATED RECEPTOR"/>
    <property type="match status" value="1"/>
</dbReference>
<dbReference type="GO" id="GO:0006896">
    <property type="term" value="P:Golgi to vacuole transport"/>
    <property type="evidence" value="ECO:0007669"/>
    <property type="project" value="TreeGrafter"/>
</dbReference>
<dbReference type="InterPro" id="IPR050310">
    <property type="entry name" value="VPS10-sortilin"/>
</dbReference>
<keyword evidence="2" id="KW-0812">Transmembrane</keyword>
<dbReference type="InterPro" id="IPR031778">
    <property type="entry name" value="Sortilin_N"/>
</dbReference>
<dbReference type="SUPFAM" id="SSF110296">
    <property type="entry name" value="Oligoxyloglucan reducing end-specific cellobiohydrolase"/>
    <property type="match status" value="2"/>
</dbReference>
<keyword evidence="4" id="KW-0472">Membrane</keyword>
<dbReference type="Gene3D" id="2.10.70.80">
    <property type="match status" value="1"/>
</dbReference>
<dbReference type="GO" id="GO:0006895">
    <property type="term" value="P:Golgi to endosome transport"/>
    <property type="evidence" value="ECO:0007669"/>
    <property type="project" value="TreeGrafter"/>
</dbReference>
<dbReference type="GO" id="GO:0005794">
    <property type="term" value="C:Golgi apparatus"/>
    <property type="evidence" value="ECO:0007669"/>
    <property type="project" value="TreeGrafter"/>
</dbReference>
<dbReference type="OrthoDB" id="443634at2759"/>
<keyword evidence="5" id="KW-0325">Glycoprotein</keyword>
<comment type="subcellular location">
    <subcellularLocation>
        <location evidence="1">Membrane</location>
    </subcellularLocation>
</comment>
<dbReference type="GO" id="GO:0006623">
    <property type="term" value="P:protein targeting to vacuole"/>
    <property type="evidence" value="ECO:0007669"/>
    <property type="project" value="TreeGrafter"/>
</dbReference>
<evidence type="ECO:0000256" key="1">
    <source>
        <dbReference type="ARBA" id="ARBA00004370"/>
    </source>
</evidence>
<organism evidence="8 9">
    <name type="scientific">Sugiyamaella lignohabitans</name>
    <dbReference type="NCBI Taxonomy" id="796027"/>
    <lineage>
        <taxon>Eukaryota</taxon>
        <taxon>Fungi</taxon>
        <taxon>Dikarya</taxon>
        <taxon>Ascomycota</taxon>
        <taxon>Saccharomycotina</taxon>
        <taxon>Dipodascomycetes</taxon>
        <taxon>Dipodascales</taxon>
        <taxon>Trichomonascaceae</taxon>
        <taxon>Sugiyamaella</taxon>
    </lineage>
</organism>
<dbReference type="InterPro" id="IPR031777">
    <property type="entry name" value="Sortilin_C"/>
</dbReference>
<feature type="signal peptide" evidence="6">
    <location>
        <begin position="1"/>
        <end position="18"/>
    </location>
</feature>
<evidence type="ECO:0000256" key="5">
    <source>
        <dbReference type="ARBA" id="ARBA00023180"/>
    </source>
</evidence>
<protein>
    <submittedName>
        <fullName evidence="8">Vth2p</fullName>
    </submittedName>
</protein>
<dbReference type="InterPro" id="IPR015943">
    <property type="entry name" value="WD40/YVTN_repeat-like_dom_sf"/>
</dbReference>
<dbReference type="RefSeq" id="XP_018735440.1">
    <property type="nucleotide sequence ID" value="XM_018878103.1"/>
</dbReference>
<sequence>MRLLLWSALVSVITLCVAFDPKVTVTDFDQPLQGLIYFQDSSVVLYHSSDGSLKRSEDDGASWKDVKLEGAKRNGGIQHLIEHPFDNSIAYALSANSDTHFITTDQGSTWRSFKIQSINRFNPGRPLSFHKSNSRYVIVSGAECPNGNPYSAQCVDRVVYSTSNFENSDHGSRLGDKAFRCEWGHTNKDSDDSIPQDAILCLLEVDNSRRLALSTDFFRSYETIKIDGKDVDNVLDFGTMSKFFVAAVGPETDISLLTSVDLTKWSEGSFPDDGKSTINHVSAFTILESSKHSLHINVAHDGSSKLGEGTLYTSNSKGNYFKKSLDHTSRSNDGLVDTESVEGIDGIVISNVKENEHNVRTKISYDDGRTWSYLSVGDCKDLGGSNPNRCNVNLHAVLDHKNIGRIFSSPAPGILAGIGNTGRKLEDRSKGDFYLSQDSGLTWKRVYRGPHFYEFADQGNIVLAIKDTEEGKKDGTDEVVYSLDRGNTWEKFKLKEKFIPHFLLTTPDATSSKFLLLATRSKNKKPVSIAIDFDGLYKDKCVMKDDGSGDFEKWYARYDPDTKEPTCILGHKQFFWRKKIDSRCYVGDLYHEQFASTEDCPCAEVDYECDERFVLSPEGQCVPNRDYLKELKQCKTGETYERSTGYALIPGNTCKKDGGKTLDGKKSVVCGSEENGDNGDDNGDKADGKIKSHRNLFNGEIVNYFYLPLDKDSVDDETIIAQNSYDEAFITHDQGLNWDKLLDGKEIASITSNPNFPNDVYVLTFDSQLHISTDRGHSFNNVKLPANVAPQYGGSIDFHPKNREWLIYMGETGCDNPFSCKLGAYYSTNGGKSWDKLVEDVTRCSWVGQLLHKTDEKLIFCNHIVSEGFTARKALVSSEDYFKTKTTHFDSVVGYAFQSEFIVVATVSIDGI</sequence>
<dbReference type="Gene3D" id="3.30.60.270">
    <property type="match status" value="1"/>
</dbReference>
<dbReference type="GeneID" id="30033022"/>
<evidence type="ECO:0000256" key="6">
    <source>
        <dbReference type="SAM" id="SignalP"/>
    </source>
</evidence>
<keyword evidence="6" id="KW-0732">Signal</keyword>
<gene>
    <name evidence="8" type="primary">VTH2</name>
    <name evidence="8" type="ORF">AWJ20_1241</name>
</gene>
<dbReference type="EMBL" id="CP014501">
    <property type="protein sequence ID" value="ANB12963.1"/>
    <property type="molecule type" value="Genomic_DNA"/>
</dbReference>
<dbReference type="PANTHER" id="PTHR12106">
    <property type="entry name" value="SORTILIN RELATED"/>
    <property type="match status" value="1"/>
</dbReference>
<dbReference type="Pfam" id="PF15902">
    <property type="entry name" value="Sortilin-Vps10"/>
    <property type="match status" value="2"/>
</dbReference>
<proteinExistence type="predicted"/>
<evidence type="ECO:0000256" key="4">
    <source>
        <dbReference type="ARBA" id="ARBA00023136"/>
    </source>
</evidence>
<keyword evidence="9" id="KW-1185">Reference proteome</keyword>
<dbReference type="Gene3D" id="2.130.10.10">
    <property type="entry name" value="YVTN repeat-like/Quinoprotein amine dehydrogenase"/>
    <property type="match status" value="3"/>
</dbReference>
<feature type="chain" id="PRO_5007885211" evidence="6">
    <location>
        <begin position="19"/>
        <end position="912"/>
    </location>
</feature>
<dbReference type="InterPro" id="IPR006581">
    <property type="entry name" value="VPS10"/>
</dbReference>
<dbReference type="Proteomes" id="UP000189580">
    <property type="component" value="Chromosome a"/>
</dbReference>
<dbReference type="KEGG" id="slb:AWJ20_1241"/>
<evidence type="ECO:0000256" key="2">
    <source>
        <dbReference type="ARBA" id="ARBA00022692"/>
    </source>
</evidence>
<dbReference type="GO" id="GO:0005829">
    <property type="term" value="C:cytosol"/>
    <property type="evidence" value="ECO:0007669"/>
    <property type="project" value="GOC"/>
</dbReference>
<keyword evidence="3" id="KW-0677">Repeat</keyword>
<evidence type="ECO:0000256" key="3">
    <source>
        <dbReference type="ARBA" id="ARBA00022737"/>
    </source>
</evidence>
<dbReference type="GO" id="GO:0016020">
    <property type="term" value="C:membrane"/>
    <property type="evidence" value="ECO:0007669"/>
    <property type="project" value="UniProtKB-SubCell"/>
</dbReference>
<reference evidence="8 9" key="1">
    <citation type="submission" date="2016-02" db="EMBL/GenBank/DDBJ databases">
        <title>Complete genome sequence and transcriptome regulation of the pentose utilising yeast Sugiyamaella lignohabitans.</title>
        <authorList>
            <person name="Bellasio M."/>
            <person name="Peymann A."/>
            <person name="Valli M."/>
            <person name="Sipitzky M."/>
            <person name="Graf A."/>
            <person name="Sauer M."/>
            <person name="Marx H."/>
            <person name="Mattanovich D."/>
        </authorList>
    </citation>
    <scope>NUCLEOTIDE SEQUENCE [LARGE SCALE GENOMIC DNA]</scope>
    <source>
        <strain evidence="8 9">CBS 10342</strain>
    </source>
</reference>